<dbReference type="InterPro" id="IPR004875">
    <property type="entry name" value="DDE_SF_endonuclease_dom"/>
</dbReference>
<accession>A0A8K0JUT2</accession>
<dbReference type="InterPro" id="IPR009057">
    <property type="entry name" value="Homeodomain-like_sf"/>
</dbReference>
<dbReference type="PANTHER" id="PTHR19303:SF71">
    <property type="entry name" value="ZINC FINGER PHD-TYPE DOMAIN-CONTAINING PROTEIN"/>
    <property type="match status" value="1"/>
</dbReference>
<dbReference type="AlphaFoldDB" id="A0A8K0JUT2"/>
<evidence type="ECO:0000313" key="6">
    <source>
        <dbReference type="Proteomes" id="UP000792457"/>
    </source>
</evidence>
<reference evidence="5" key="1">
    <citation type="submission" date="2013-04" db="EMBL/GenBank/DDBJ databases">
        <authorList>
            <person name="Qu J."/>
            <person name="Murali S.C."/>
            <person name="Bandaranaike D."/>
            <person name="Bellair M."/>
            <person name="Blankenburg K."/>
            <person name="Chao H."/>
            <person name="Dinh H."/>
            <person name="Doddapaneni H."/>
            <person name="Downs B."/>
            <person name="Dugan-Rocha S."/>
            <person name="Elkadiri S."/>
            <person name="Gnanaolivu R.D."/>
            <person name="Hernandez B."/>
            <person name="Javaid M."/>
            <person name="Jayaseelan J.C."/>
            <person name="Lee S."/>
            <person name="Li M."/>
            <person name="Ming W."/>
            <person name="Munidasa M."/>
            <person name="Muniz J."/>
            <person name="Nguyen L."/>
            <person name="Ongeri F."/>
            <person name="Osuji N."/>
            <person name="Pu L.-L."/>
            <person name="Puazo M."/>
            <person name="Qu C."/>
            <person name="Quiroz J."/>
            <person name="Raj R."/>
            <person name="Weissenberger G."/>
            <person name="Xin Y."/>
            <person name="Zou X."/>
            <person name="Han Y."/>
            <person name="Richards S."/>
            <person name="Worley K."/>
            <person name="Muzny D."/>
            <person name="Gibbs R."/>
        </authorList>
    </citation>
    <scope>NUCLEOTIDE SEQUENCE</scope>
    <source>
        <strain evidence="5">Sampled in the wild</strain>
    </source>
</reference>
<gene>
    <name evidence="5" type="ORF">J437_LFUL002008</name>
</gene>
<dbReference type="SUPFAM" id="SSF46689">
    <property type="entry name" value="Homeodomain-like"/>
    <property type="match status" value="1"/>
</dbReference>
<dbReference type="PANTHER" id="PTHR19303">
    <property type="entry name" value="TRANSPOSON"/>
    <property type="match status" value="1"/>
</dbReference>
<dbReference type="InterPro" id="IPR050863">
    <property type="entry name" value="CenT-Element_Derived"/>
</dbReference>
<evidence type="ECO:0000313" key="5">
    <source>
        <dbReference type="EMBL" id="KAG8223060.1"/>
    </source>
</evidence>
<dbReference type="Pfam" id="PF03184">
    <property type="entry name" value="DDE_1"/>
    <property type="match status" value="1"/>
</dbReference>
<reference evidence="5" key="2">
    <citation type="submission" date="2017-10" db="EMBL/GenBank/DDBJ databases">
        <title>Ladona fulva Genome sequencing and assembly.</title>
        <authorList>
            <person name="Murali S."/>
            <person name="Richards S."/>
            <person name="Bandaranaike D."/>
            <person name="Bellair M."/>
            <person name="Blankenburg K."/>
            <person name="Chao H."/>
            <person name="Dinh H."/>
            <person name="Doddapaneni H."/>
            <person name="Dugan-Rocha S."/>
            <person name="Elkadiri S."/>
            <person name="Gnanaolivu R."/>
            <person name="Hernandez B."/>
            <person name="Skinner E."/>
            <person name="Javaid M."/>
            <person name="Lee S."/>
            <person name="Li M."/>
            <person name="Ming W."/>
            <person name="Munidasa M."/>
            <person name="Muniz J."/>
            <person name="Nguyen L."/>
            <person name="Hughes D."/>
            <person name="Osuji N."/>
            <person name="Pu L.-L."/>
            <person name="Puazo M."/>
            <person name="Qu C."/>
            <person name="Quiroz J."/>
            <person name="Raj R."/>
            <person name="Weissenberger G."/>
            <person name="Xin Y."/>
            <person name="Zou X."/>
            <person name="Han Y."/>
            <person name="Worley K."/>
            <person name="Muzny D."/>
            <person name="Gibbs R."/>
        </authorList>
    </citation>
    <scope>NUCLEOTIDE SEQUENCE</scope>
    <source>
        <strain evidence="5">Sampled in the wild</strain>
    </source>
</reference>
<dbReference type="OrthoDB" id="8191755at2759"/>
<organism evidence="5 6">
    <name type="scientific">Ladona fulva</name>
    <name type="common">Scarce chaser dragonfly</name>
    <name type="synonym">Libellula fulva</name>
    <dbReference type="NCBI Taxonomy" id="123851"/>
    <lineage>
        <taxon>Eukaryota</taxon>
        <taxon>Metazoa</taxon>
        <taxon>Ecdysozoa</taxon>
        <taxon>Arthropoda</taxon>
        <taxon>Hexapoda</taxon>
        <taxon>Insecta</taxon>
        <taxon>Pterygota</taxon>
        <taxon>Palaeoptera</taxon>
        <taxon>Odonata</taxon>
        <taxon>Epiprocta</taxon>
        <taxon>Anisoptera</taxon>
        <taxon>Libelluloidea</taxon>
        <taxon>Libellulidae</taxon>
        <taxon>Ladona</taxon>
    </lineage>
</organism>
<feature type="domain" description="HTH psq-type" evidence="4">
    <location>
        <begin position="15"/>
        <end position="55"/>
    </location>
</feature>
<feature type="domain" description="DDE-1" evidence="3">
    <location>
        <begin position="210"/>
        <end position="276"/>
    </location>
</feature>
<evidence type="ECO:0000259" key="4">
    <source>
        <dbReference type="Pfam" id="PF05225"/>
    </source>
</evidence>
<protein>
    <recommendedName>
        <fullName evidence="7">Transposase</fullName>
    </recommendedName>
</protein>
<evidence type="ECO:0000256" key="2">
    <source>
        <dbReference type="SAM" id="MobiDB-lite"/>
    </source>
</evidence>
<evidence type="ECO:0000259" key="3">
    <source>
        <dbReference type="Pfam" id="PF03184"/>
    </source>
</evidence>
<proteinExistence type="predicted"/>
<dbReference type="GO" id="GO:0005634">
    <property type="term" value="C:nucleus"/>
    <property type="evidence" value="ECO:0007669"/>
    <property type="project" value="UniProtKB-SubCell"/>
</dbReference>
<dbReference type="GO" id="GO:0003677">
    <property type="term" value="F:DNA binding"/>
    <property type="evidence" value="ECO:0007669"/>
    <property type="project" value="InterPro"/>
</dbReference>
<dbReference type="Proteomes" id="UP000792457">
    <property type="component" value="Unassembled WGS sequence"/>
</dbReference>
<dbReference type="Gene3D" id="1.10.10.60">
    <property type="entry name" value="Homeodomain-like"/>
    <property type="match status" value="1"/>
</dbReference>
<name>A0A8K0JUT2_LADFU</name>
<dbReference type="EMBL" id="KZ308152">
    <property type="protein sequence ID" value="KAG8223060.1"/>
    <property type="molecule type" value="Genomic_DNA"/>
</dbReference>
<dbReference type="InterPro" id="IPR007889">
    <property type="entry name" value="HTH_Psq"/>
</dbReference>
<comment type="subcellular location">
    <subcellularLocation>
        <location evidence="1">Nucleus</location>
    </subcellularLocation>
</comment>
<sequence length="282" mass="32342">MPRKWERKTGRGSWSEESMKLALKFIEEGNSIKSSSKKYGIPFSTLQERKKKNKDSKPHLGRNTTFTTEQEQALAERIKTLANVFYGLTATDVRRVAYEYAVKNEIPHRFSENERIAGKDWLYGFLKRNQSVSVRKPEATSINRITGFDREEVNKFYDNLESTLSKSQFTPDRIFNADETGITTVQDPGKILATKGKKQVGSVTSWERGKLVTVMCAMSASGIFIPPLFIYPRKRMSPLLTKDGPPCAIYECSKKGWTNEDIFVKWLQHFIEHAKATKERPQ</sequence>
<dbReference type="Pfam" id="PF05225">
    <property type="entry name" value="HTH_psq"/>
    <property type="match status" value="1"/>
</dbReference>
<comment type="caution">
    <text evidence="5">The sequence shown here is derived from an EMBL/GenBank/DDBJ whole genome shotgun (WGS) entry which is preliminary data.</text>
</comment>
<feature type="region of interest" description="Disordered" evidence="2">
    <location>
        <begin position="48"/>
        <end position="68"/>
    </location>
</feature>
<evidence type="ECO:0008006" key="7">
    <source>
        <dbReference type="Google" id="ProtNLM"/>
    </source>
</evidence>
<keyword evidence="6" id="KW-1185">Reference proteome</keyword>
<evidence type="ECO:0000256" key="1">
    <source>
        <dbReference type="ARBA" id="ARBA00004123"/>
    </source>
</evidence>